<evidence type="ECO:0000256" key="2">
    <source>
        <dbReference type="ARBA" id="ARBA00012438"/>
    </source>
</evidence>
<dbReference type="Pfam" id="PF02518">
    <property type="entry name" value="HATPase_c"/>
    <property type="match status" value="1"/>
</dbReference>
<name>A0A4P6HM86_9BACT</name>
<dbReference type="InterPro" id="IPR001789">
    <property type="entry name" value="Sig_transdc_resp-reg_receiver"/>
</dbReference>
<organism evidence="7 8">
    <name type="scientific">Solidesulfovibrio carbinolicus</name>
    <dbReference type="NCBI Taxonomy" id="296842"/>
    <lineage>
        <taxon>Bacteria</taxon>
        <taxon>Pseudomonadati</taxon>
        <taxon>Thermodesulfobacteriota</taxon>
        <taxon>Desulfovibrionia</taxon>
        <taxon>Desulfovibrionales</taxon>
        <taxon>Desulfovibrionaceae</taxon>
        <taxon>Solidesulfovibrio</taxon>
    </lineage>
</organism>
<dbReference type="SMART" id="SM00448">
    <property type="entry name" value="REC"/>
    <property type="match status" value="1"/>
</dbReference>
<evidence type="ECO:0000256" key="4">
    <source>
        <dbReference type="PROSITE-ProRule" id="PRU00169"/>
    </source>
</evidence>
<dbReference type="SUPFAM" id="SSF55874">
    <property type="entry name" value="ATPase domain of HSP90 chaperone/DNA topoisomerase II/histidine kinase"/>
    <property type="match status" value="1"/>
</dbReference>
<dbReference type="GO" id="GO:0000155">
    <property type="term" value="F:phosphorelay sensor kinase activity"/>
    <property type="evidence" value="ECO:0007669"/>
    <property type="project" value="InterPro"/>
</dbReference>
<comment type="catalytic activity">
    <reaction evidence="1">
        <text>ATP + protein L-histidine = ADP + protein N-phospho-L-histidine.</text>
        <dbReference type="EC" id="2.7.13.3"/>
    </reaction>
</comment>
<feature type="domain" description="Histidine kinase" evidence="5">
    <location>
        <begin position="145"/>
        <end position="361"/>
    </location>
</feature>
<accession>A0A4P6HM86</accession>
<keyword evidence="7" id="KW-0808">Transferase</keyword>
<evidence type="ECO:0000313" key="8">
    <source>
        <dbReference type="Proteomes" id="UP000293296"/>
    </source>
</evidence>
<evidence type="ECO:0000259" key="6">
    <source>
        <dbReference type="PROSITE" id="PS50110"/>
    </source>
</evidence>
<dbReference type="InterPro" id="IPR003661">
    <property type="entry name" value="HisK_dim/P_dom"/>
</dbReference>
<dbReference type="InterPro" id="IPR003594">
    <property type="entry name" value="HATPase_dom"/>
</dbReference>
<reference evidence="7 8" key="1">
    <citation type="submission" date="2018-02" db="EMBL/GenBank/DDBJ databases">
        <title>Genome sequence of Desulfovibrio carbinolicus DSM 3852.</title>
        <authorList>
            <person name="Wilbanks E."/>
            <person name="Skennerton C.T."/>
            <person name="Orphan V.J."/>
        </authorList>
    </citation>
    <scope>NUCLEOTIDE SEQUENCE [LARGE SCALE GENOMIC DNA]</scope>
    <source>
        <strain evidence="7 8">DSM 3852</strain>
    </source>
</reference>
<gene>
    <name evidence="7" type="ORF">C3Y92_02660</name>
</gene>
<proteinExistence type="predicted"/>
<dbReference type="PROSITE" id="PS50110">
    <property type="entry name" value="RESPONSE_REGULATORY"/>
    <property type="match status" value="1"/>
</dbReference>
<dbReference type="AlphaFoldDB" id="A0A4P6HM86"/>
<dbReference type="InterPro" id="IPR004358">
    <property type="entry name" value="Sig_transdc_His_kin-like_C"/>
</dbReference>
<dbReference type="InterPro" id="IPR036890">
    <property type="entry name" value="HATPase_C_sf"/>
</dbReference>
<dbReference type="Gene3D" id="3.40.50.2300">
    <property type="match status" value="1"/>
</dbReference>
<dbReference type="PRINTS" id="PR00344">
    <property type="entry name" value="BCTRLSENSOR"/>
</dbReference>
<dbReference type="RefSeq" id="WP_129349250.1">
    <property type="nucleotide sequence ID" value="NZ_CP026538.1"/>
</dbReference>
<evidence type="ECO:0000259" key="5">
    <source>
        <dbReference type="PROSITE" id="PS50109"/>
    </source>
</evidence>
<dbReference type="CDD" id="cd00082">
    <property type="entry name" value="HisKA"/>
    <property type="match status" value="1"/>
</dbReference>
<dbReference type="PROSITE" id="PS50109">
    <property type="entry name" value="HIS_KIN"/>
    <property type="match status" value="1"/>
</dbReference>
<dbReference type="Gene3D" id="3.30.565.10">
    <property type="entry name" value="Histidine kinase-like ATPase, C-terminal domain"/>
    <property type="match status" value="1"/>
</dbReference>
<dbReference type="KEGG" id="dcb:C3Y92_02660"/>
<dbReference type="EMBL" id="CP026538">
    <property type="protein sequence ID" value="QAZ66198.1"/>
    <property type="molecule type" value="Genomic_DNA"/>
</dbReference>
<dbReference type="InterPro" id="IPR011006">
    <property type="entry name" value="CheY-like_superfamily"/>
</dbReference>
<dbReference type="OrthoDB" id="9777714at2"/>
<dbReference type="EC" id="2.7.13.3" evidence="2"/>
<dbReference type="Proteomes" id="UP000293296">
    <property type="component" value="Chromosome"/>
</dbReference>
<feature type="domain" description="Response regulatory" evidence="6">
    <location>
        <begin position="4"/>
        <end position="118"/>
    </location>
</feature>
<dbReference type="Gene3D" id="1.10.287.130">
    <property type="match status" value="1"/>
</dbReference>
<keyword evidence="8" id="KW-1185">Reference proteome</keyword>
<keyword evidence="7" id="KW-0418">Kinase</keyword>
<evidence type="ECO:0000256" key="1">
    <source>
        <dbReference type="ARBA" id="ARBA00000085"/>
    </source>
</evidence>
<protein>
    <recommendedName>
        <fullName evidence="2">histidine kinase</fullName>
        <ecNumber evidence="2">2.7.13.3</ecNumber>
    </recommendedName>
</protein>
<evidence type="ECO:0000313" key="7">
    <source>
        <dbReference type="EMBL" id="QAZ66198.1"/>
    </source>
</evidence>
<dbReference type="SUPFAM" id="SSF52172">
    <property type="entry name" value="CheY-like"/>
    <property type="match status" value="1"/>
</dbReference>
<dbReference type="SMART" id="SM00387">
    <property type="entry name" value="HATPase_c"/>
    <property type="match status" value="1"/>
</dbReference>
<evidence type="ECO:0000256" key="3">
    <source>
        <dbReference type="ARBA" id="ARBA00022553"/>
    </source>
</evidence>
<keyword evidence="3 4" id="KW-0597">Phosphoprotein</keyword>
<dbReference type="PANTHER" id="PTHR43547">
    <property type="entry name" value="TWO-COMPONENT HISTIDINE KINASE"/>
    <property type="match status" value="1"/>
</dbReference>
<dbReference type="Pfam" id="PF00072">
    <property type="entry name" value="Response_reg"/>
    <property type="match status" value="1"/>
</dbReference>
<sequence>MPISVLLVDDEPLYASLLAQRLSGRDFTVAVAADGDEALTTAAASPPDLVLLDVNLPGKSGVEVLADLKQAGFAGEALMLTGQAGVESAVAGMKLGAADYLSKSIAFDELVAALHRAYGRKLDRAEAVRVIEVERLAGLGRVAEGAAHEINNPVNIMTTLAGWIDDLCDDLPPEATGTAAEIRQSARQITAQGARIKAVMLDLLKCGGRFDPRPIELPVKSAAQAVFDDRTGRMASLGLGGDNAVPADLLVRFAPAAFDLVCSALVDNALDAMAGGPGTVRVEAVVVGGEFVLTVSDDGPGIDEAIAPRIFEPFFSTRDSKAHSGLGLAAARGVARSLGGDIAYEHPVQGGCRFIARFPLA</sequence>
<dbReference type="PANTHER" id="PTHR43547:SF2">
    <property type="entry name" value="HYBRID SIGNAL TRANSDUCTION HISTIDINE KINASE C"/>
    <property type="match status" value="1"/>
</dbReference>
<dbReference type="InterPro" id="IPR005467">
    <property type="entry name" value="His_kinase_dom"/>
</dbReference>
<dbReference type="CDD" id="cd00075">
    <property type="entry name" value="HATPase"/>
    <property type="match status" value="1"/>
</dbReference>
<feature type="modified residue" description="4-aspartylphosphate" evidence="4">
    <location>
        <position position="53"/>
    </location>
</feature>